<dbReference type="PANTHER" id="PTHR48022:SF2">
    <property type="entry name" value="PLASTIDIC GLUCOSE TRANSPORTER 4"/>
    <property type="match status" value="1"/>
</dbReference>
<feature type="transmembrane region" description="Helical" evidence="8">
    <location>
        <begin position="102"/>
        <end position="121"/>
    </location>
</feature>
<dbReference type="Proteomes" id="UP000242180">
    <property type="component" value="Unassembled WGS sequence"/>
</dbReference>
<dbReference type="InterPro" id="IPR050360">
    <property type="entry name" value="MFS_Sugar_Transporters"/>
</dbReference>
<keyword evidence="4 8" id="KW-0812">Transmembrane</keyword>
<proteinExistence type="inferred from homology"/>
<feature type="transmembrane region" description="Helical" evidence="8">
    <location>
        <begin position="398"/>
        <end position="416"/>
    </location>
</feature>
<dbReference type="PROSITE" id="PS51257">
    <property type="entry name" value="PROKAR_LIPOPROTEIN"/>
    <property type="match status" value="1"/>
</dbReference>
<evidence type="ECO:0000256" key="5">
    <source>
        <dbReference type="ARBA" id="ARBA00022989"/>
    </source>
</evidence>
<protein>
    <submittedName>
        <fullName evidence="10">General substrate transporter</fullName>
    </submittedName>
</protein>
<comment type="similarity">
    <text evidence="2 7">Belongs to the major facilitator superfamily. Sugar transporter (TC 2.A.1.1) family.</text>
</comment>
<dbReference type="Gene3D" id="1.20.1250.20">
    <property type="entry name" value="MFS general substrate transporter like domains"/>
    <property type="match status" value="1"/>
</dbReference>
<evidence type="ECO:0000256" key="6">
    <source>
        <dbReference type="ARBA" id="ARBA00023136"/>
    </source>
</evidence>
<reference evidence="10 11" key="1">
    <citation type="submission" date="2016-07" db="EMBL/GenBank/DDBJ databases">
        <title>Pervasive Adenine N6-methylation of Active Genes in Fungi.</title>
        <authorList>
            <consortium name="DOE Joint Genome Institute"/>
            <person name="Mondo S.J."/>
            <person name="Dannebaum R.O."/>
            <person name="Kuo R.C."/>
            <person name="Labutti K."/>
            <person name="Haridas S."/>
            <person name="Kuo A."/>
            <person name="Salamov A."/>
            <person name="Ahrendt S.R."/>
            <person name="Lipzen A."/>
            <person name="Sullivan W."/>
            <person name="Andreopoulos W.B."/>
            <person name="Clum A."/>
            <person name="Lindquist E."/>
            <person name="Daum C."/>
            <person name="Ramamoorthy G.K."/>
            <person name="Gryganskyi A."/>
            <person name="Culley D."/>
            <person name="Magnuson J.K."/>
            <person name="James T.Y."/>
            <person name="O'Malley M.A."/>
            <person name="Stajich J.E."/>
            <person name="Spatafora J.W."/>
            <person name="Visel A."/>
            <person name="Grigoriev I.V."/>
        </authorList>
    </citation>
    <scope>NUCLEOTIDE SEQUENCE [LARGE SCALE GENOMIC DNA]</scope>
    <source>
        <strain evidence="10 11">NRRL 2496</strain>
    </source>
</reference>
<comment type="caution">
    <text evidence="10">The sequence shown here is derived from an EMBL/GenBank/DDBJ whole genome shotgun (WGS) entry which is preliminary data.</text>
</comment>
<dbReference type="FunCoup" id="A0A1X2HSA6">
    <property type="interactions" value="332"/>
</dbReference>
<dbReference type="InterPro" id="IPR036259">
    <property type="entry name" value="MFS_trans_sf"/>
</dbReference>
<dbReference type="PROSITE" id="PS00217">
    <property type="entry name" value="SUGAR_TRANSPORT_2"/>
    <property type="match status" value="1"/>
</dbReference>
<dbReference type="InterPro" id="IPR003663">
    <property type="entry name" value="Sugar/inositol_transpt"/>
</dbReference>
<dbReference type="STRING" id="13706.A0A1X2HSA6"/>
<keyword evidence="5 8" id="KW-1133">Transmembrane helix</keyword>
<feature type="transmembrane region" description="Helical" evidence="8">
    <location>
        <begin position="293"/>
        <end position="312"/>
    </location>
</feature>
<dbReference type="CDD" id="cd17356">
    <property type="entry name" value="MFS_HXT"/>
    <property type="match status" value="1"/>
</dbReference>
<feature type="transmembrane region" description="Helical" evidence="8">
    <location>
        <begin position="73"/>
        <end position="90"/>
    </location>
</feature>
<evidence type="ECO:0000256" key="2">
    <source>
        <dbReference type="ARBA" id="ARBA00010992"/>
    </source>
</evidence>
<dbReference type="PROSITE" id="PS00216">
    <property type="entry name" value="SUGAR_TRANSPORT_1"/>
    <property type="match status" value="1"/>
</dbReference>
<dbReference type="Pfam" id="PF00083">
    <property type="entry name" value="Sugar_tr"/>
    <property type="match status" value="1"/>
</dbReference>
<dbReference type="InterPro" id="IPR005829">
    <property type="entry name" value="Sugar_transporter_CS"/>
</dbReference>
<keyword evidence="11" id="KW-1185">Reference proteome</keyword>
<dbReference type="InterPro" id="IPR005828">
    <property type="entry name" value="MFS_sugar_transport-like"/>
</dbReference>
<dbReference type="InParanoid" id="A0A1X2HSA6"/>
<sequence length="460" mass="50206">MTMKGRDYLTALEQGTLTGLLLAGCFVGALLAGQSAERLSRKYTIILGSIIFMIGCALQTAANGYALMVTGRAIAGLGVGSLSMIVPLYQSELAPKHIRGRLISLQQFMITAGLMVAFWVGAGTQHIEGQASWRIPIGIQIGPGFVLCVGAFFLPFSPRWLISRNRHDEAKLVLAKLHANGDLNASMVIEEYNEIVNQVELEKTVAVTSYIELLRGTIRRRLILGVFIQIFQQFTGINSILYYAPRIFQQAGIDGDSASLIASGVNGVLNMLATVPAILFLDRLGRRMTLISGALFMGTAMILCGAVMGGTGNVVHDEETGENVVNMGHNRSASYFCIVMIYFFVAGFAYSWGPVGWVYPAEIYPLRIRAKATSISTAANWLMIVPTMLASITWGTYIFFGCCCFVMSCAVFIFYPETKGRSLEEMDQVFSGSVLAFRERKKAAEDKVEEYSDSVDGIKA</sequence>
<dbReference type="PROSITE" id="PS50850">
    <property type="entry name" value="MFS"/>
    <property type="match status" value="1"/>
</dbReference>
<feature type="transmembrane region" description="Helical" evidence="8">
    <location>
        <begin position="257"/>
        <end position="281"/>
    </location>
</feature>
<name>A0A1X2HSA6_SYNRA</name>
<evidence type="ECO:0000256" key="4">
    <source>
        <dbReference type="ARBA" id="ARBA00022692"/>
    </source>
</evidence>
<dbReference type="SUPFAM" id="SSF103473">
    <property type="entry name" value="MFS general substrate transporter"/>
    <property type="match status" value="1"/>
</dbReference>
<evidence type="ECO:0000256" key="3">
    <source>
        <dbReference type="ARBA" id="ARBA00022448"/>
    </source>
</evidence>
<keyword evidence="6 8" id="KW-0472">Membrane</keyword>
<evidence type="ECO:0000256" key="7">
    <source>
        <dbReference type="RuleBase" id="RU003346"/>
    </source>
</evidence>
<dbReference type="OrthoDB" id="4142200at2759"/>
<dbReference type="GO" id="GO:0016020">
    <property type="term" value="C:membrane"/>
    <property type="evidence" value="ECO:0007669"/>
    <property type="project" value="UniProtKB-SubCell"/>
</dbReference>
<accession>A0A1X2HSA6</accession>
<dbReference type="PANTHER" id="PTHR48022">
    <property type="entry name" value="PLASTIDIC GLUCOSE TRANSPORTER 4"/>
    <property type="match status" value="1"/>
</dbReference>
<dbReference type="PRINTS" id="PR00171">
    <property type="entry name" value="SUGRTRNSPORT"/>
</dbReference>
<dbReference type="GO" id="GO:0005351">
    <property type="term" value="F:carbohydrate:proton symporter activity"/>
    <property type="evidence" value="ECO:0007669"/>
    <property type="project" value="TreeGrafter"/>
</dbReference>
<feature type="transmembrane region" description="Helical" evidence="8">
    <location>
        <begin position="222"/>
        <end position="245"/>
    </location>
</feature>
<feature type="domain" description="Major facilitator superfamily (MFS) profile" evidence="9">
    <location>
        <begin position="1"/>
        <end position="419"/>
    </location>
</feature>
<evidence type="ECO:0000313" key="11">
    <source>
        <dbReference type="Proteomes" id="UP000242180"/>
    </source>
</evidence>
<dbReference type="FunFam" id="1.20.1250.20:FF:000026">
    <property type="entry name" value="MFS quinate transporter QutD"/>
    <property type="match status" value="1"/>
</dbReference>
<dbReference type="AlphaFoldDB" id="A0A1X2HSA6"/>
<dbReference type="EMBL" id="MCGN01000001">
    <property type="protein sequence ID" value="ORZ02354.1"/>
    <property type="molecule type" value="Genomic_DNA"/>
</dbReference>
<evidence type="ECO:0000256" key="8">
    <source>
        <dbReference type="SAM" id="Phobius"/>
    </source>
</evidence>
<feature type="transmembrane region" description="Helical" evidence="8">
    <location>
        <begin position="372"/>
        <end position="392"/>
    </location>
</feature>
<feature type="transmembrane region" description="Helical" evidence="8">
    <location>
        <begin position="133"/>
        <end position="156"/>
    </location>
</feature>
<evidence type="ECO:0000259" key="9">
    <source>
        <dbReference type="PROSITE" id="PS50850"/>
    </source>
</evidence>
<feature type="transmembrane region" description="Helical" evidence="8">
    <location>
        <begin position="45"/>
        <end position="67"/>
    </location>
</feature>
<feature type="transmembrane region" description="Helical" evidence="8">
    <location>
        <begin position="332"/>
        <end position="352"/>
    </location>
</feature>
<organism evidence="10 11">
    <name type="scientific">Syncephalastrum racemosum</name>
    <name type="common">Filamentous fungus</name>
    <dbReference type="NCBI Taxonomy" id="13706"/>
    <lineage>
        <taxon>Eukaryota</taxon>
        <taxon>Fungi</taxon>
        <taxon>Fungi incertae sedis</taxon>
        <taxon>Mucoromycota</taxon>
        <taxon>Mucoromycotina</taxon>
        <taxon>Mucoromycetes</taxon>
        <taxon>Mucorales</taxon>
        <taxon>Syncephalastraceae</taxon>
        <taxon>Syncephalastrum</taxon>
    </lineage>
</organism>
<dbReference type="NCBIfam" id="TIGR00879">
    <property type="entry name" value="SP"/>
    <property type="match status" value="1"/>
</dbReference>
<dbReference type="InterPro" id="IPR020846">
    <property type="entry name" value="MFS_dom"/>
</dbReference>
<evidence type="ECO:0000313" key="10">
    <source>
        <dbReference type="EMBL" id="ORZ02354.1"/>
    </source>
</evidence>
<gene>
    <name evidence="10" type="ORF">BCR43DRAFT_528523</name>
</gene>
<evidence type="ECO:0000256" key="1">
    <source>
        <dbReference type="ARBA" id="ARBA00004141"/>
    </source>
</evidence>
<dbReference type="OMA" id="TFIAKMT"/>
<keyword evidence="3 7" id="KW-0813">Transport</keyword>
<feature type="transmembrane region" description="Helical" evidence="8">
    <location>
        <begin position="15"/>
        <end position="33"/>
    </location>
</feature>
<comment type="subcellular location">
    <subcellularLocation>
        <location evidence="1">Membrane</location>
        <topology evidence="1">Multi-pass membrane protein</topology>
    </subcellularLocation>
</comment>